<reference evidence="1 2" key="1">
    <citation type="journal article" date="2022" name="Int. J. Syst. Evol. Microbiol.">
        <title>Neobacillus kokaensis sp. nov., isolated from soil.</title>
        <authorList>
            <person name="Yuki K."/>
            <person name="Matsubara H."/>
            <person name="Yamaguchi S."/>
        </authorList>
    </citation>
    <scope>NUCLEOTIDE SEQUENCE [LARGE SCALE GENOMIC DNA]</scope>
    <source>
        <strain evidence="1 2">LOB 377</strain>
    </source>
</reference>
<comment type="caution">
    <text evidence="1">The sequence shown here is derived from an EMBL/GenBank/DDBJ whole genome shotgun (WGS) entry which is preliminary data.</text>
</comment>
<name>A0ABQ3NAK7_9BACI</name>
<keyword evidence="2" id="KW-1185">Reference proteome</keyword>
<protein>
    <submittedName>
        <fullName evidence="1">Uncharacterized protein</fullName>
    </submittedName>
</protein>
<proteinExistence type="predicted"/>
<dbReference type="Proteomes" id="UP000637074">
    <property type="component" value="Unassembled WGS sequence"/>
</dbReference>
<sequence length="51" mass="5527">MARTVKLNTIGSFTIKRKGAIVKGTKGKQIAHLSNLEGDDNSSKSKKRQNA</sequence>
<dbReference type="RefSeq" id="WP_191276432.1">
    <property type="nucleotide sequence ID" value="NZ_BNDS01000027.1"/>
</dbReference>
<accession>A0ABQ3NAK7</accession>
<evidence type="ECO:0000313" key="2">
    <source>
        <dbReference type="Proteomes" id="UP000637074"/>
    </source>
</evidence>
<gene>
    <name evidence="1" type="ORF">AM1BK_43080</name>
</gene>
<organism evidence="1 2">
    <name type="scientific">Neobacillus kokaensis</name>
    <dbReference type="NCBI Taxonomy" id="2759023"/>
    <lineage>
        <taxon>Bacteria</taxon>
        <taxon>Bacillati</taxon>
        <taxon>Bacillota</taxon>
        <taxon>Bacilli</taxon>
        <taxon>Bacillales</taxon>
        <taxon>Bacillaceae</taxon>
        <taxon>Neobacillus</taxon>
    </lineage>
</organism>
<evidence type="ECO:0000313" key="1">
    <source>
        <dbReference type="EMBL" id="GHI00766.1"/>
    </source>
</evidence>
<dbReference type="EMBL" id="BNDS01000027">
    <property type="protein sequence ID" value="GHI00766.1"/>
    <property type="molecule type" value="Genomic_DNA"/>
</dbReference>